<dbReference type="Pfam" id="PF04542">
    <property type="entry name" value="Sigma70_r2"/>
    <property type="match status" value="1"/>
</dbReference>
<evidence type="ECO:0000256" key="3">
    <source>
        <dbReference type="ARBA" id="ARBA00023082"/>
    </source>
</evidence>
<proteinExistence type="inferred from homology"/>
<feature type="region of interest" description="Disordered" evidence="6">
    <location>
        <begin position="374"/>
        <end position="442"/>
    </location>
</feature>
<dbReference type="InterPro" id="IPR036388">
    <property type="entry name" value="WH-like_DNA-bd_sf"/>
</dbReference>
<evidence type="ECO:0000256" key="4">
    <source>
        <dbReference type="ARBA" id="ARBA00023125"/>
    </source>
</evidence>
<dbReference type="SUPFAM" id="SSF88946">
    <property type="entry name" value="Sigma2 domain of RNA polymerase sigma factors"/>
    <property type="match status" value="1"/>
</dbReference>
<feature type="domain" description="RNA polymerase sigma-70 region 2" evidence="7">
    <location>
        <begin position="45"/>
        <end position="112"/>
    </location>
</feature>
<accession>A0ABV9YJ59</accession>
<dbReference type="Proteomes" id="UP001595947">
    <property type="component" value="Unassembled WGS sequence"/>
</dbReference>
<dbReference type="SUPFAM" id="SSF88659">
    <property type="entry name" value="Sigma3 and sigma4 domains of RNA polymerase sigma factors"/>
    <property type="match status" value="1"/>
</dbReference>
<name>A0ABV9YJ59_9PSEU</name>
<evidence type="ECO:0000256" key="1">
    <source>
        <dbReference type="ARBA" id="ARBA00010641"/>
    </source>
</evidence>
<dbReference type="PANTHER" id="PTHR43133">
    <property type="entry name" value="RNA POLYMERASE ECF-TYPE SIGMA FACTO"/>
    <property type="match status" value="1"/>
</dbReference>
<keyword evidence="5" id="KW-0804">Transcription</keyword>
<keyword evidence="3" id="KW-0731">Sigma factor</keyword>
<evidence type="ECO:0000256" key="6">
    <source>
        <dbReference type="SAM" id="MobiDB-lite"/>
    </source>
</evidence>
<dbReference type="InterPro" id="IPR013325">
    <property type="entry name" value="RNA_pol_sigma_r2"/>
</dbReference>
<gene>
    <name evidence="9" type="ORF">ACFPBZ_04935</name>
</gene>
<keyword evidence="2" id="KW-0805">Transcription regulation</keyword>
<keyword evidence="10" id="KW-1185">Reference proteome</keyword>
<organism evidence="9 10">
    <name type="scientific">Actinomycetospora atypica</name>
    <dbReference type="NCBI Taxonomy" id="1290095"/>
    <lineage>
        <taxon>Bacteria</taxon>
        <taxon>Bacillati</taxon>
        <taxon>Actinomycetota</taxon>
        <taxon>Actinomycetes</taxon>
        <taxon>Pseudonocardiales</taxon>
        <taxon>Pseudonocardiaceae</taxon>
        <taxon>Actinomycetospora</taxon>
    </lineage>
</organism>
<feature type="domain" description="RNA polymerase sigma factor 70 region 4 type 2" evidence="8">
    <location>
        <begin position="147"/>
        <end position="190"/>
    </location>
</feature>
<evidence type="ECO:0000313" key="9">
    <source>
        <dbReference type="EMBL" id="MFC5061540.1"/>
    </source>
</evidence>
<dbReference type="InterPro" id="IPR014284">
    <property type="entry name" value="RNA_pol_sigma-70_dom"/>
</dbReference>
<feature type="compositionally biased region" description="Low complexity" evidence="6">
    <location>
        <begin position="333"/>
        <end position="349"/>
    </location>
</feature>
<dbReference type="InterPro" id="IPR007627">
    <property type="entry name" value="RNA_pol_sigma70_r2"/>
</dbReference>
<comment type="similarity">
    <text evidence="1">Belongs to the sigma-70 factor family. ECF subfamily.</text>
</comment>
<evidence type="ECO:0000256" key="5">
    <source>
        <dbReference type="ARBA" id="ARBA00023163"/>
    </source>
</evidence>
<dbReference type="Pfam" id="PF08281">
    <property type="entry name" value="Sigma70_r4_2"/>
    <property type="match status" value="1"/>
</dbReference>
<keyword evidence="4" id="KW-0238">DNA-binding</keyword>
<feature type="region of interest" description="Disordered" evidence="6">
    <location>
        <begin position="327"/>
        <end position="359"/>
    </location>
</feature>
<dbReference type="EMBL" id="JBHSIV010000004">
    <property type="protein sequence ID" value="MFC5061540.1"/>
    <property type="molecule type" value="Genomic_DNA"/>
</dbReference>
<dbReference type="Gene3D" id="1.10.1740.10">
    <property type="match status" value="1"/>
</dbReference>
<evidence type="ECO:0000259" key="8">
    <source>
        <dbReference type="Pfam" id="PF08281"/>
    </source>
</evidence>
<sequence length="442" mass="46794">MTAADTGPQPYPSLEEWAPSRTDEHRSDDELVANALSDRGALADIYDRYGERLFEFCAGLLHDRDAAADCVQDVFVTAATELGRLRDPAKLRAWLYAIARHRALRDARHRRREVAVDEIPEQRSRAAGPDEAASRTELHGLVVEVSRGLPDRDRAILEMYYRHDLDHAEIAEALGLSATNTATLLGRARATFQRSLGATLVGRRARAGRSECAELAQVIASWDGTLSVLWRKRIARHIEGCAVCSRDESEFVNPRTFLGAVPLVVPAPAWLRPEVLERTAASSPRTGGSWWPPAVRVGLGAPLVVSLAAPLIAVPTATMLLLASPGAAPHGGSSAPSPTSVAAPTATSRPRARFGVDMPTTVLPPAGAVPLAPGAAPGAVPTSAELPLVPRGPAASSPDEVPVVPPSGGRRAPSPEAPVDPETERDAPPLQTIAPPTTAPGN</sequence>
<dbReference type="PANTHER" id="PTHR43133:SF8">
    <property type="entry name" value="RNA POLYMERASE SIGMA FACTOR HI_1459-RELATED"/>
    <property type="match status" value="1"/>
</dbReference>
<dbReference type="InterPro" id="IPR013249">
    <property type="entry name" value="RNA_pol_sigma70_r4_t2"/>
</dbReference>
<feature type="compositionally biased region" description="Low complexity" evidence="6">
    <location>
        <begin position="393"/>
        <end position="402"/>
    </location>
</feature>
<dbReference type="Gene3D" id="1.10.10.10">
    <property type="entry name" value="Winged helix-like DNA-binding domain superfamily/Winged helix DNA-binding domain"/>
    <property type="match status" value="1"/>
</dbReference>
<dbReference type="InterPro" id="IPR013324">
    <property type="entry name" value="RNA_pol_sigma_r3/r4-like"/>
</dbReference>
<reference evidence="10" key="1">
    <citation type="journal article" date="2019" name="Int. J. Syst. Evol. Microbiol.">
        <title>The Global Catalogue of Microorganisms (GCM) 10K type strain sequencing project: providing services to taxonomists for standard genome sequencing and annotation.</title>
        <authorList>
            <consortium name="The Broad Institute Genomics Platform"/>
            <consortium name="The Broad Institute Genome Sequencing Center for Infectious Disease"/>
            <person name="Wu L."/>
            <person name="Ma J."/>
        </authorList>
    </citation>
    <scope>NUCLEOTIDE SEQUENCE [LARGE SCALE GENOMIC DNA]</scope>
    <source>
        <strain evidence="10">CGMCC 4.7093</strain>
    </source>
</reference>
<protein>
    <submittedName>
        <fullName evidence="9">Sigma-70 family RNA polymerase sigma factor</fullName>
    </submittedName>
</protein>
<feature type="region of interest" description="Disordered" evidence="6">
    <location>
        <begin position="1"/>
        <end position="26"/>
    </location>
</feature>
<dbReference type="RefSeq" id="WP_378034894.1">
    <property type="nucleotide sequence ID" value="NZ_JBHSIV010000004.1"/>
</dbReference>
<evidence type="ECO:0000259" key="7">
    <source>
        <dbReference type="Pfam" id="PF04542"/>
    </source>
</evidence>
<dbReference type="NCBIfam" id="TIGR02937">
    <property type="entry name" value="sigma70-ECF"/>
    <property type="match status" value="1"/>
</dbReference>
<comment type="caution">
    <text evidence="9">The sequence shown here is derived from an EMBL/GenBank/DDBJ whole genome shotgun (WGS) entry which is preliminary data.</text>
</comment>
<dbReference type="InterPro" id="IPR039425">
    <property type="entry name" value="RNA_pol_sigma-70-like"/>
</dbReference>
<evidence type="ECO:0000313" key="10">
    <source>
        <dbReference type="Proteomes" id="UP001595947"/>
    </source>
</evidence>
<evidence type="ECO:0000256" key="2">
    <source>
        <dbReference type="ARBA" id="ARBA00023015"/>
    </source>
</evidence>